<dbReference type="RefSeq" id="WP_171325084.1">
    <property type="nucleotide sequence ID" value="NZ_VTXO01000012.1"/>
</dbReference>
<evidence type="ECO:0000313" key="2">
    <source>
        <dbReference type="Proteomes" id="UP000572722"/>
    </source>
</evidence>
<name>A0AAE5GU43_9VIBR</name>
<dbReference type="Proteomes" id="UP000572722">
    <property type="component" value="Unassembled WGS sequence"/>
</dbReference>
<reference evidence="1 2" key="1">
    <citation type="submission" date="2019-08" db="EMBL/GenBank/DDBJ databases">
        <title>Draft genome sequencing and comparative genomics of hatchery-associated Vibrios.</title>
        <authorList>
            <person name="Kehlet-Delgado H."/>
            <person name="Mueller R.S."/>
        </authorList>
    </citation>
    <scope>NUCLEOTIDE SEQUENCE [LARGE SCALE GENOMIC DNA]</scope>
    <source>
        <strain evidence="1 2">01-65-5-1</strain>
    </source>
</reference>
<dbReference type="EMBL" id="VTXO01000012">
    <property type="protein sequence ID" value="NOI83064.1"/>
    <property type="molecule type" value="Genomic_DNA"/>
</dbReference>
<comment type="caution">
    <text evidence="1">The sequence shown here is derived from an EMBL/GenBank/DDBJ whole genome shotgun (WGS) entry which is preliminary data.</text>
</comment>
<gene>
    <name evidence="1" type="ORF">F0237_20575</name>
</gene>
<proteinExistence type="predicted"/>
<accession>A0AAE5GU43</accession>
<protein>
    <submittedName>
        <fullName evidence="1">Uncharacterized protein</fullName>
    </submittedName>
</protein>
<dbReference type="AlphaFoldDB" id="A0AAE5GU43"/>
<sequence>MASLNILIEGRFLDSYIYSGNLFLLDENYILSIYKWDKLVEIAVSKHQVEELESLLKDSSQQFSLDINEIFISSEELASAFSSNIDLGLWPSDINVFANILYVSSENGVVRYDLDYIKGELGGEFTIFDEMSFAISPNSSNRVAIAAGKSGVLTFVPQSKSLSRNDLREFDSDACTDVDWQSTTLITNTTFGVKRADFMPMPISKDFDILEEFYEKFREFKEFIPKINCKENAEFSWIGGDRIYSLDFDKNIIVESLSRSEIIASAKSNVESKVIKAKSSSFGAVLETDESLYVIRSDEPQRVYGEPVNWRVFPRAKFYSNHLHIITDDNIEIRIISPTQGDTLGFNPEKIDLLG</sequence>
<organism evidence="1 2">
    <name type="scientific">Vibrio tubiashii</name>
    <dbReference type="NCBI Taxonomy" id="29498"/>
    <lineage>
        <taxon>Bacteria</taxon>
        <taxon>Pseudomonadati</taxon>
        <taxon>Pseudomonadota</taxon>
        <taxon>Gammaproteobacteria</taxon>
        <taxon>Vibrionales</taxon>
        <taxon>Vibrionaceae</taxon>
        <taxon>Vibrio</taxon>
        <taxon>Vibrio oreintalis group</taxon>
    </lineage>
</organism>
<evidence type="ECO:0000313" key="1">
    <source>
        <dbReference type="EMBL" id="NOI83064.1"/>
    </source>
</evidence>